<feature type="compositionally biased region" description="Polar residues" evidence="1">
    <location>
        <begin position="199"/>
        <end position="210"/>
    </location>
</feature>
<dbReference type="Proteomes" id="UP000321933">
    <property type="component" value="Unassembled WGS sequence"/>
</dbReference>
<comment type="caution">
    <text evidence="2">The sequence shown here is derived from an EMBL/GenBank/DDBJ whole genome shotgun (WGS) entry which is preliminary data.</text>
</comment>
<reference evidence="2 3" key="1">
    <citation type="submission" date="2019-08" db="EMBL/GenBank/DDBJ databases">
        <title>Parahaliea maris sp. nov., isolated from the surface seawater.</title>
        <authorList>
            <person name="Liu Y."/>
        </authorList>
    </citation>
    <scope>NUCLEOTIDE SEQUENCE [LARGE SCALE GENOMIC DNA]</scope>
    <source>
        <strain evidence="2 3">S2-26</strain>
    </source>
</reference>
<feature type="region of interest" description="Disordered" evidence="1">
    <location>
        <begin position="189"/>
        <end position="222"/>
    </location>
</feature>
<keyword evidence="3" id="KW-1185">Reference proteome</keyword>
<evidence type="ECO:0000313" key="3">
    <source>
        <dbReference type="Proteomes" id="UP000321933"/>
    </source>
</evidence>
<dbReference type="AlphaFoldDB" id="A0A5C8ZNL9"/>
<gene>
    <name evidence="2" type="ORF">FVW59_15820</name>
</gene>
<evidence type="ECO:0000256" key="1">
    <source>
        <dbReference type="SAM" id="MobiDB-lite"/>
    </source>
</evidence>
<dbReference type="RefSeq" id="WP_148065331.1">
    <property type="nucleotide sequence ID" value="NZ_VRYZ01000007.1"/>
</dbReference>
<sequence length="222" mass="23742">MSGLNLRVIQSRYRGLSDPLLTERRLELAVLVVAAVLLLQLALTAADLLLPPNPDPVAPAADSLVVGSIEERARVNGEQSAAIRARPLFFPSRRPLEAEPVVAQQPEPEKKASTKRPDLKIVGVFGAGDMQGVIALHKNKLQRLYLDDNIEGWVLGKIEGGRATLNNNGDSWTVVLKRTDTGITAVSQPEPAAEAAGNQPDTGNAVQTTVPEEDGLVLGGRR</sequence>
<name>A0A5C8ZNL9_9GAMM</name>
<protein>
    <recommendedName>
        <fullName evidence="4">Type II secretion system protein GspC N-terminal domain-containing protein</fullName>
    </recommendedName>
</protein>
<accession>A0A5C8ZNL9</accession>
<dbReference type="OrthoDB" id="5726584at2"/>
<dbReference type="EMBL" id="VRYZ01000007">
    <property type="protein sequence ID" value="TXS90068.1"/>
    <property type="molecule type" value="Genomic_DNA"/>
</dbReference>
<evidence type="ECO:0008006" key="4">
    <source>
        <dbReference type="Google" id="ProtNLM"/>
    </source>
</evidence>
<evidence type="ECO:0000313" key="2">
    <source>
        <dbReference type="EMBL" id="TXS90068.1"/>
    </source>
</evidence>
<proteinExistence type="predicted"/>
<organism evidence="2 3">
    <name type="scientific">Parahaliea aestuarii</name>
    <dbReference type="NCBI Taxonomy" id="1852021"/>
    <lineage>
        <taxon>Bacteria</taxon>
        <taxon>Pseudomonadati</taxon>
        <taxon>Pseudomonadota</taxon>
        <taxon>Gammaproteobacteria</taxon>
        <taxon>Cellvibrionales</taxon>
        <taxon>Halieaceae</taxon>
        <taxon>Parahaliea</taxon>
    </lineage>
</organism>